<feature type="domain" description="Amidohydrolase 3" evidence="1">
    <location>
        <begin position="162"/>
        <end position="388"/>
    </location>
</feature>
<evidence type="ECO:0000313" key="2">
    <source>
        <dbReference type="EMBL" id="PXF32825.1"/>
    </source>
</evidence>
<dbReference type="EMBL" id="LAPT01000007">
    <property type="protein sequence ID" value="PXF32825.1"/>
    <property type="molecule type" value="Genomic_DNA"/>
</dbReference>
<evidence type="ECO:0000259" key="1">
    <source>
        <dbReference type="Pfam" id="PF07969"/>
    </source>
</evidence>
<dbReference type="Pfam" id="PF07969">
    <property type="entry name" value="Amidohydro_3"/>
    <property type="match status" value="1"/>
</dbReference>
<protein>
    <submittedName>
        <fullName evidence="2">Amidohydrolase</fullName>
    </submittedName>
</protein>
<dbReference type="Gene3D" id="2.30.40.10">
    <property type="entry name" value="Urease, subunit C, domain 1"/>
    <property type="match status" value="1"/>
</dbReference>
<proteinExistence type="predicted"/>
<keyword evidence="3" id="KW-1185">Reference proteome</keyword>
<evidence type="ECO:0000313" key="3">
    <source>
        <dbReference type="Proteomes" id="UP000248090"/>
    </source>
</evidence>
<dbReference type="SUPFAM" id="SSF51556">
    <property type="entry name" value="Metallo-dependent hydrolases"/>
    <property type="match status" value="1"/>
</dbReference>
<dbReference type="CDD" id="cd01293">
    <property type="entry name" value="Bact_CD"/>
    <property type="match status" value="1"/>
</dbReference>
<dbReference type="InterPro" id="IPR011059">
    <property type="entry name" value="Metal-dep_hydrolase_composite"/>
</dbReference>
<dbReference type="Gene3D" id="3.20.20.140">
    <property type="entry name" value="Metal-dependent hydrolases"/>
    <property type="match status" value="1"/>
</dbReference>
<dbReference type="PANTHER" id="PTHR32027:SF9">
    <property type="entry name" value="BLL3847 PROTEIN"/>
    <property type="match status" value="1"/>
</dbReference>
<gene>
    <name evidence="2" type="ORF">WH50_02455</name>
</gene>
<dbReference type="SUPFAM" id="SSF51338">
    <property type="entry name" value="Composite domain of metallo-dependent hydrolases"/>
    <property type="match status" value="1"/>
</dbReference>
<sequence>MPLTHLSNLRLLDHPDITSELWIEDGYFIEPPADALRSDTEIEHRDMDNALILPGLIETHIHLDKACIMDRCHLQHGTLEEAIALTSQAKQGFSEEDIYQRGAQVIERAITQGTTHMRTHVEIDPGIGLKGFEAIRRLQTDYAWAVTLQICVFPQEGMLNKPGTETLLMQCLQQGAEVLGGCPYTDSDPTGQIERLFALARQYDRDLDFHLDFDLMDDLTNLEKVIEQTHHYGWHGRVTLGHVTRLSAVSHTDLLGIAKRLATAGIQLTCLPATDLFLMGRQYDHLIPRGVSPIHILQQQGMCCSLSTNNVRNPFTPLGDTSLIRIANLYANIAQLGTDKQLEQCLHWITKHSAQLLRLENYGLHPGCKADFIVVDSTDGPQTIAEIRHPQMGFKSGKQTFCRPAATLLKPAKQQSGA</sequence>
<comment type="caution">
    <text evidence="2">The sequence shown here is derived from an EMBL/GenBank/DDBJ whole genome shotgun (WGS) entry which is preliminary data.</text>
</comment>
<dbReference type="InterPro" id="IPR052349">
    <property type="entry name" value="Metallo-hydrolase_Enzymes"/>
</dbReference>
<name>A0ABX5M4A5_9GAMM</name>
<dbReference type="InterPro" id="IPR013108">
    <property type="entry name" value="Amidohydro_3"/>
</dbReference>
<reference evidence="2 3" key="1">
    <citation type="submission" date="2015-03" db="EMBL/GenBank/DDBJ databases">
        <authorList>
            <person name="Krishnan R."/>
            <person name="Midha S."/>
            <person name="Patil P.B."/>
            <person name="Rameshkumar N."/>
        </authorList>
    </citation>
    <scope>NUCLEOTIDE SEQUENCE [LARGE SCALE GENOMIC DNA]</scope>
    <source>
        <strain evidence="2 3">L1E11</strain>
    </source>
</reference>
<dbReference type="Proteomes" id="UP000248090">
    <property type="component" value="Unassembled WGS sequence"/>
</dbReference>
<dbReference type="PANTHER" id="PTHR32027">
    <property type="entry name" value="CYTOSINE DEAMINASE"/>
    <property type="match status" value="1"/>
</dbReference>
<organism evidence="2 3">
    <name type="scientific">Pokkaliibacter plantistimulans</name>
    <dbReference type="NCBI Taxonomy" id="1635171"/>
    <lineage>
        <taxon>Bacteria</taxon>
        <taxon>Pseudomonadati</taxon>
        <taxon>Pseudomonadota</taxon>
        <taxon>Gammaproteobacteria</taxon>
        <taxon>Oceanospirillales</taxon>
        <taxon>Balneatrichaceae</taxon>
        <taxon>Pokkaliibacter</taxon>
    </lineage>
</organism>
<dbReference type="RefSeq" id="WP_110185866.1">
    <property type="nucleotide sequence ID" value="NZ_CP177354.1"/>
</dbReference>
<dbReference type="InterPro" id="IPR032466">
    <property type="entry name" value="Metal_Hydrolase"/>
</dbReference>
<accession>A0ABX5M4A5</accession>